<dbReference type="EMBL" id="JAUSRD010000008">
    <property type="protein sequence ID" value="MDP9894478.1"/>
    <property type="molecule type" value="Genomic_DNA"/>
</dbReference>
<evidence type="ECO:0000313" key="1">
    <source>
        <dbReference type="EMBL" id="MDP9894478.1"/>
    </source>
</evidence>
<evidence type="ECO:0000313" key="2">
    <source>
        <dbReference type="Proteomes" id="UP001242045"/>
    </source>
</evidence>
<protein>
    <submittedName>
        <fullName evidence="1">Indole-3-glycerol phosphate synthase</fullName>
    </submittedName>
</protein>
<reference evidence="1" key="1">
    <citation type="submission" date="2023-07" db="EMBL/GenBank/DDBJ databases">
        <title>Sorghum-associated microbial communities from plants grown in Nebraska, USA.</title>
        <authorList>
            <person name="Schachtman D."/>
        </authorList>
    </citation>
    <scope>NUCLEOTIDE SEQUENCE</scope>
    <source>
        <strain evidence="1">DS3754</strain>
    </source>
</reference>
<comment type="caution">
    <text evidence="1">The sequence shown here is derived from an EMBL/GenBank/DDBJ whole genome shotgun (WGS) entry which is preliminary data.</text>
</comment>
<name>A0AAW8CSM5_9BURK</name>
<dbReference type="AlphaFoldDB" id="A0AAW8CSM5"/>
<gene>
    <name evidence="1" type="ORF">J2W31_003602</name>
</gene>
<accession>A0AAW8CSM5</accession>
<dbReference type="RefSeq" id="WP_307685560.1">
    <property type="nucleotide sequence ID" value="NZ_JAUSRD010000008.1"/>
</dbReference>
<sequence length="105" mass="11348">MIIAMVPVWMMKVAVNQVVDVIAMRHGFMAAVGAVNMSRLMTRAAMVRRALIGIRGRDLKGVLVNVAIVHVVQMAVMQIVDMVAVRDGGVAARRSMLMSVFAGVL</sequence>
<organism evidence="1 2">
    <name type="scientific">Variovorax boronicumulans</name>
    <dbReference type="NCBI Taxonomy" id="436515"/>
    <lineage>
        <taxon>Bacteria</taxon>
        <taxon>Pseudomonadati</taxon>
        <taxon>Pseudomonadota</taxon>
        <taxon>Betaproteobacteria</taxon>
        <taxon>Burkholderiales</taxon>
        <taxon>Comamonadaceae</taxon>
        <taxon>Variovorax</taxon>
    </lineage>
</organism>
<dbReference type="Proteomes" id="UP001242045">
    <property type="component" value="Unassembled WGS sequence"/>
</dbReference>
<proteinExistence type="predicted"/>